<dbReference type="PANTHER" id="PTHR12266:SF0">
    <property type="entry name" value="MITOCHONDRIAL SODIUM_CALCIUM EXCHANGER PROTEIN"/>
    <property type="match status" value="1"/>
</dbReference>
<dbReference type="OrthoDB" id="407410at2759"/>
<feature type="transmembrane region" description="Helical" evidence="8">
    <location>
        <begin position="432"/>
        <end position="453"/>
    </location>
</feature>
<dbReference type="EMBL" id="JAABOA010004495">
    <property type="protein sequence ID" value="KAF9577689.1"/>
    <property type="molecule type" value="Genomic_DNA"/>
</dbReference>
<evidence type="ECO:0000256" key="8">
    <source>
        <dbReference type="SAM" id="Phobius"/>
    </source>
</evidence>
<dbReference type="Gene3D" id="1.20.1420.30">
    <property type="entry name" value="NCX, central ion-binding region"/>
    <property type="match status" value="1"/>
</dbReference>
<evidence type="ECO:0000313" key="11">
    <source>
        <dbReference type="Proteomes" id="UP000780801"/>
    </source>
</evidence>
<feature type="transmembrane region" description="Helical" evidence="8">
    <location>
        <begin position="362"/>
        <end position="386"/>
    </location>
</feature>
<accession>A0A9P6K9Z8</accession>
<feature type="transmembrane region" description="Helical" evidence="8">
    <location>
        <begin position="263"/>
        <end position="281"/>
    </location>
</feature>
<keyword evidence="11" id="KW-1185">Reference proteome</keyword>
<gene>
    <name evidence="10" type="ORF">BGW38_006937</name>
</gene>
<evidence type="ECO:0000256" key="6">
    <source>
        <dbReference type="ARBA" id="ARBA00023136"/>
    </source>
</evidence>
<feature type="transmembrane region" description="Helical" evidence="8">
    <location>
        <begin position="173"/>
        <end position="195"/>
    </location>
</feature>
<feature type="domain" description="Sodium/calcium exchanger membrane region" evidence="9">
    <location>
        <begin position="299"/>
        <end position="447"/>
    </location>
</feature>
<comment type="similarity">
    <text evidence="2">Belongs to the Ca(2+):cation antiporter (CaCA) (TC 2.A.19) family.</text>
</comment>
<evidence type="ECO:0000256" key="1">
    <source>
        <dbReference type="ARBA" id="ARBA00004141"/>
    </source>
</evidence>
<dbReference type="Proteomes" id="UP000780801">
    <property type="component" value="Unassembled WGS sequence"/>
</dbReference>
<dbReference type="GO" id="GO:0006874">
    <property type="term" value="P:intracellular calcium ion homeostasis"/>
    <property type="evidence" value="ECO:0007669"/>
    <property type="project" value="TreeGrafter"/>
</dbReference>
<keyword evidence="3" id="KW-0813">Transport</keyword>
<comment type="caution">
    <text evidence="10">The sequence shown here is derived from an EMBL/GenBank/DDBJ whole genome shotgun (WGS) entry which is preliminary data.</text>
</comment>
<feature type="compositionally biased region" description="Polar residues" evidence="7">
    <location>
        <begin position="46"/>
        <end position="59"/>
    </location>
</feature>
<keyword evidence="6 8" id="KW-0472">Membrane</keyword>
<evidence type="ECO:0000313" key="10">
    <source>
        <dbReference type="EMBL" id="KAF9577689.1"/>
    </source>
</evidence>
<feature type="non-terminal residue" evidence="10">
    <location>
        <position position="466"/>
    </location>
</feature>
<dbReference type="InterPro" id="IPR051359">
    <property type="entry name" value="CaCA_antiporter"/>
</dbReference>
<organism evidence="10 11">
    <name type="scientific">Lunasporangiospora selenospora</name>
    <dbReference type="NCBI Taxonomy" id="979761"/>
    <lineage>
        <taxon>Eukaryota</taxon>
        <taxon>Fungi</taxon>
        <taxon>Fungi incertae sedis</taxon>
        <taxon>Mucoromycota</taxon>
        <taxon>Mortierellomycotina</taxon>
        <taxon>Mortierellomycetes</taxon>
        <taxon>Mortierellales</taxon>
        <taxon>Mortierellaceae</taxon>
        <taxon>Lunasporangiospora</taxon>
    </lineage>
</organism>
<evidence type="ECO:0000256" key="5">
    <source>
        <dbReference type="ARBA" id="ARBA00022989"/>
    </source>
</evidence>
<reference evidence="10" key="1">
    <citation type="journal article" date="2020" name="Fungal Divers.">
        <title>Resolving the Mortierellaceae phylogeny through synthesis of multi-gene phylogenetics and phylogenomics.</title>
        <authorList>
            <person name="Vandepol N."/>
            <person name="Liber J."/>
            <person name="Desiro A."/>
            <person name="Na H."/>
            <person name="Kennedy M."/>
            <person name="Barry K."/>
            <person name="Grigoriev I.V."/>
            <person name="Miller A.N."/>
            <person name="O'Donnell K."/>
            <person name="Stajich J.E."/>
            <person name="Bonito G."/>
        </authorList>
    </citation>
    <scope>NUCLEOTIDE SEQUENCE</scope>
    <source>
        <strain evidence="10">KOD1015</strain>
    </source>
</reference>
<evidence type="ECO:0000259" key="9">
    <source>
        <dbReference type="Pfam" id="PF01699"/>
    </source>
</evidence>
<proteinExistence type="inferred from homology"/>
<feature type="region of interest" description="Disordered" evidence="7">
    <location>
        <begin position="1"/>
        <end position="101"/>
    </location>
</feature>
<feature type="transmembrane region" description="Helical" evidence="8">
    <location>
        <begin position="293"/>
        <end position="313"/>
    </location>
</feature>
<dbReference type="AlphaFoldDB" id="A0A9P6K9Z8"/>
<dbReference type="GO" id="GO:0016020">
    <property type="term" value="C:membrane"/>
    <property type="evidence" value="ECO:0007669"/>
    <property type="project" value="UniProtKB-SubCell"/>
</dbReference>
<protein>
    <recommendedName>
        <fullName evidence="9">Sodium/calcium exchanger membrane region domain-containing protein</fullName>
    </recommendedName>
</protein>
<sequence>PPKITTFVAAGPYDPYEDEEHDDGYYGPISPVLRSPSSHRRHNSARTHASASGANSPRSESPLLRPFQAQDPNLLMPGRHSEDYAITTSPTSLEPDSSLMDSHFQQHILQQSLILPDHHDSANQHLGHIHSEQADAPRTHHPLTFRQRLKKVWGVIKPIYFPTLLDWDEKSRFVKFLAVTSIPMVLLLTLTLPVVELCDDGDAHSTDGRSVADSRHVPEIHIIGDTPEEEHKYDGWSRTATTVQMLLAPVFIAAVISSAAEEGYISIPIAFVVGAVLSFLVHRFSTEEHPPRFYGALCFVGFVVAITWIFLVANEVVGILQALGMIFRVSDAILGLTIFAMGNSLGDLVANITIAKMGFPRMAFSACFGGPLLNMLLGVGISGTYMTVKTGKPIPLQISPTLFVSLTGVLFTLMMSIIIVPRNGYMMNKNWGLFLLGMYMVCTTINIVIEIVVENSDVKANSVWFW</sequence>
<evidence type="ECO:0000256" key="3">
    <source>
        <dbReference type="ARBA" id="ARBA00022448"/>
    </source>
</evidence>
<feature type="compositionally biased region" description="Polar residues" evidence="7">
    <location>
        <begin position="86"/>
        <end position="101"/>
    </location>
</feature>
<comment type="subcellular location">
    <subcellularLocation>
        <location evidence="1">Membrane</location>
        <topology evidence="1">Multi-pass membrane protein</topology>
    </subcellularLocation>
</comment>
<evidence type="ECO:0000256" key="7">
    <source>
        <dbReference type="SAM" id="MobiDB-lite"/>
    </source>
</evidence>
<dbReference type="InterPro" id="IPR044880">
    <property type="entry name" value="NCX_ion-bd_dom_sf"/>
</dbReference>
<keyword evidence="4 8" id="KW-0812">Transmembrane</keyword>
<evidence type="ECO:0000256" key="4">
    <source>
        <dbReference type="ARBA" id="ARBA00022692"/>
    </source>
</evidence>
<dbReference type="Pfam" id="PF01699">
    <property type="entry name" value="Na_Ca_ex"/>
    <property type="match status" value="1"/>
</dbReference>
<evidence type="ECO:0000256" key="2">
    <source>
        <dbReference type="ARBA" id="ARBA00008170"/>
    </source>
</evidence>
<dbReference type="InterPro" id="IPR004837">
    <property type="entry name" value="NaCa_Exmemb"/>
</dbReference>
<name>A0A9P6K9Z8_9FUNG</name>
<feature type="transmembrane region" description="Helical" evidence="8">
    <location>
        <begin position="398"/>
        <end position="420"/>
    </location>
</feature>
<dbReference type="GO" id="GO:0008324">
    <property type="term" value="F:monoatomic cation transmembrane transporter activity"/>
    <property type="evidence" value="ECO:0007669"/>
    <property type="project" value="TreeGrafter"/>
</dbReference>
<keyword evidence="5 8" id="KW-1133">Transmembrane helix</keyword>
<dbReference type="PANTHER" id="PTHR12266">
    <property type="entry name" value="NA+/CA2+ K+ INDEPENDENT EXCHANGER"/>
    <property type="match status" value="1"/>
</dbReference>